<dbReference type="FunFam" id="1.10.10.10:FF:000001">
    <property type="entry name" value="LysR family transcriptional regulator"/>
    <property type="match status" value="1"/>
</dbReference>
<dbReference type="Pfam" id="PF00126">
    <property type="entry name" value="HTH_1"/>
    <property type="match status" value="1"/>
</dbReference>
<dbReference type="PANTHER" id="PTHR30537">
    <property type="entry name" value="HTH-TYPE TRANSCRIPTIONAL REGULATOR"/>
    <property type="match status" value="1"/>
</dbReference>
<dbReference type="GO" id="GO:0006351">
    <property type="term" value="P:DNA-templated transcription"/>
    <property type="evidence" value="ECO:0007669"/>
    <property type="project" value="TreeGrafter"/>
</dbReference>
<dbReference type="GO" id="GO:0043565">
    <property type="term" value="F:sequence-specific DNA binding"/>
    <property type="evidence" value="ECO:0007669"/>
    <property type="project" value="TreeGrafter"/>
</dbReference>
<dbReference type="EMBL" id="CP098809">
    <property type="protein sequence ID" value="USJ28261.1"/>
    <property type="molecule type" value="Genomic_DNA"/>
</dbReference>
<comment type="similarity">
    <text evidence="1">Belongs to the LysR transcriptional regulatory family.</text>
</comment>
<dbReference type="GO" id="GO:0003700">
    <property type="term" value="F:DNA-binding transcription factor activity"/>
    <property type="evidence" value="ECO:0007669"/>
    <property type="project" value="InterPro"/>
</dbReference>
<dbReference type="Proteomes" id="UP001055460">
    <property type="component" value="Plasmid pB"/>
</dbReference>
<dbReference type="Pfam" id="PF03466">
    <property type="entry name" value="LysR_substrate"/>
    <property type="match status" value="1"/>
</dbReference>
<dbReference type="Gene3D" id="1.10.10.10">
    <property type="entry name" value="Winged helix-like DNA-binding domain superfamily/Winged helix DNA-binding domain"/>
    <property type="match status" value="1"/>
</dbReference>
<keyword evidence="2" id="KW-0805">Transcription regulation</keyword>
<dbReference type="AlphaFoldDB" id="A0A9Q8YGS4"/>
<evidence type="ECO:0000256" key="2">
    <source>
        <dbReference type="ARBA" id="ARBA00023015"/>
    </source>
</evidence>
<dbReference type="FunFam" id="3.40.190.290:FF:000001">
    <property type="entry name" value="Transcriptional regulator, LysR family"/>
    <property type="match status" value="1"/>
</dbReference>
<dbReference type="InterPro" id="IPR036390">
    <property type="entry name" value="WH_DNA-bd_sf"/>
</dbReference>
<dbReference type="PANTHER" id="PTHR30537:SF5">
    <property type="entry name" value="HTH-TYPE TRANSCRIPTIONAL ACTIVATOR TTDR-RELATED"/>
    <property type="match status" value="1"/>
</dbReference>
<dbReference type="InterPro" id="IPR036388">
    <property type="entry name" value="WH-like_DNA-bd_sf"/>
</dbReference>
<sequence length="300" mass="33550">MLDHLGDVRAFVRVADDQSFTLAAERLGLSRSAVGKCVARLEDNMATRLIHRTTRSVSLTEEGRLFYEHAIRILSEVDDAEFALAQRHQAPRGRLRIDVPIALGRLHILPVLQRFLNRWPEVEAEVSFSDEYRDIVGDGIDVAVRIGGPTDSRLVRRVLASHRLITCAAPEYLKRRGTPRTIDELTRHDRIGFKHASGPVPWHYRVGGGDRDVGVQGNLRLGNTEAIRDACLAGTGLAQLGAFLVGRDIREGRLVPLLEEFERDEPPVCVVYPTRKHVSPKVRLFIEAIRAEWAAGAPWA</sequence>
<evidence type="ECO:0000256" key="3">
    <source>
        <dbReference type="ARBA" id="ARBA00023125"/>
    </source>
</evidence>
<keyword evidence="6" id="KW-0614">Plasmid</keyword>
<accession>A0A9Q8YGS4</accession>
<geneLocation type="plasmid" evidence="6 7">
    <name>pB</name>
</geneLocation>
<evidence type="ECO:0000313" key="6">
    <source>
        <dbReference type="EMBL" id="USJ28261.1"/>
    </source>
</evidence>
<reference evidence="6" key="1">
    <citation type="submission" date="2022-06" db="EMBL/GenBank/DDBJ databases">
        <title>Physiological and biochemical characterization and genomic elucidation of a strain of the genus Ensifer adhaerens M8 that combines arsenic oxidation and chromium reduction.</title>
        <authorList>
            <person name="Li X."/>
            <person name="Yu c."/>
        </authorList>
    </citation>
    <scope>NUCLEOTIDE SEQUENCE</scope>
    <source>
        <strain evidence="6">M8</strain>
        <plasmid evidence="6">pB</plasmid>
    </source>
</reference>
<dbReference type="InterPro" id="IPR058163">
    <property type="entry name" value="LysR-type_TF_proteobact-type"/>
</dbReference>
<dbReference type="SUPFAM" id="SSF53850">
    <property type="entry name" value="Periplasmic binding protein-like II"/>
    <property type="match status" value="1"/>
</dbReference>
<dbReference type="CDD" id="cd08422">
    <property type="entry name" value="PBP2_CrgA_like"/>
    <property type="match status" value="1"/>
</dbReference>
<keyword evidence="3" id="KW-0238">DNA-binding</keyword>
<dbReference type="RefSeq" id="WP_113079337.1">
    <property type="nucleotide sequence ID" value="NZ_CP098809.1"/>
</dbReference>
<protein>
    <submittedName>
        <fullName evidence="6">LysR family transcriptional regulator</fullName>
    </submittedName>
</protein>
<dbReference type="InterPro" id="IPR005119">
    <property type="entry name" value="LysR_subst-bd"/>
</dbReference>
<proteinExistence type="inferred from homology"/>
<dbReference type="Gene3D" id="3.40.190.290">
    <property type="match status" value="1"/>
</dbReference>
<evidence type="ECO:0000256" key="1">
    <source>
        <dbReference type="ARBA" id="ARBA00009437"/>
    </source>
</evidence>
<dbReference type="InterPro" id="IPR000847">
    <property type="entry name" value="LysR_HTH_N"/>
</dbReference>
<evidence type="ECO:0000313" key="7">
    <source>
        <dbReference type="Proteomes" id="UP001055460"/>
    </source>
</evidence>
<feature type="domain" description="HTH lysR-type" evidence="5">
    <location>
        <begin position="1"/>
        <end position="60"/>
    </location>
</feature>
<name>A0A9Q8YGS4_ENSAD</name>
<evidence type="ECO:0000259" key="5">
    <source>
        <dbReference type="PROSITE" id="PS50931"/>
    </source>
</evidence>
<keyword evidence="4" id="KW-0804">Transcription</keyword>
<gene>
    <name evidence="6" type="ORF">NE863_30930</name>
</gene>
<dbReference type="SUPFAM" id="SSF46785">
    <property type="entry name" value="Winged helix' DNA-binding domain"/>
    <property type="match status" value="1"/>
</dbReference>
<dbReference type="PROSITE" id="PS50931">
    <property type="entry name" value="HTH_LYSR"/>
    <property type="match status" value="1"/>
</dbReference>
<evidence type="ECO:0000256" key="4">
    <source>
        <dbReference type="ARBA" id="ARBA00023163"/>
    </source>
</evidence>
<organism evidence="6 7">
    <name type="scientific">Ensifer adhaerens</name>
    <name type="common">Sinorhizobium morelense</name>
    <dbReference type="NCBI Taxonomy" id="106592"/>
    <lineage>
        <taxon>Bacteria</taxon>
        <taxon>Pseudomonadati</taxon>
        <taxon>Pseudomonadota</taxon>
        <taxon>Alphaproteobacteria</taxon>
        <taxon>Hyphomicrobiales</taxon>
        <taxon>Rhizobiaceae</taxon>
        <taxon>Sinorhizobium/Ensifer group</taxon>
        <taxon>Ensifer</taxon>
    </lineage>
</organism>